<proteinExistence type="predicted"/>
<dbReference type="Proteomes" id="UP001066276">
    <property type="component" value="Chromosome 4_2"/>
</dbReference>
<evidence type="ECO:0000256" key="1">
    <source>
        <dbReference type="SAM" id="MobiDB-lite"/>
    </source>
</evidence>
<dbReference type="AlphaFoldDB" id="A0AAV7SP53"/>
<evidence type="ECO:0000313" key="2">
    <source>
        <dbReference type="EMBL" id="KAJ1165886.1"/>
    </source>
</evidence>
<feature type="compositionally biased region" description="Low complexity" evidence="1">
    <location>
        <begin position="13"/>
        <end position="31"/>
    </location>
</feature>
<dbReference type="EMBL" id="JANPWB010000008">
    <property type="protein sequence ID" value="KAJ1165886.1"/>
    <property type="molecule type" value="Genomic_DNA"/>
</dbReference>
<protein>
    <submittedName>
        <fullName evidence="2">Uncharacterized protein</fullName>
    </submittedName>
</protein>
<organism evidence="2 3">
    <name type="scientific">Pleurodeles waltl</name>
    <name type="common">Iberian ribbed newt</name>
    <dbReference type="NCBI Taxonomy" id="8319"/>
    <lineage>
        <taxon>Eukaryota</taxon>
        <taxon>Metazoa</taxon>
        <taxon>Chordata</taxon>
        <taxon>Craniata</taxon>
        <taxon>Vertebrata</taxon>
        <taxon>Euteleostomi</taxon>
        <taxon>Amphibia</taxon>
        <taxon>Batrachia</taxon>
        <taxon>Caudata</taxon>
        <taxon>Salamandroidea</taxon>
        <taxon>Salamandridae</taxon>
        <taxon>Pleurodelinae</taxon>
        <taxon>Pleurodeles</taxon>
    </lineage>
</organism>
<feature type="region of interest" description="Disordered" evidence="1">
    <location>
        <begin position="8"/>
        <end position="143"/>
    </location>
</feature>
<reference evidence="2" key="1">
    <citation type="journal article" date="2022" name="bioRxiv">
        <title>Sequencing and chromosome-scale assembly of the giantPleurodeles waltlgenome.</title>
        <authorList>
            <person name="Brown T."/>
            <person name="Elewa A."/>
            <person name="Iarovenko S."/>
            <person name="Subramanian E."/>
            <person name="Araus A.J."/>
            <person name="Petzold A."/>
            <person name="Susuki M."/>
            <person name="Suzuki K.-i.T."/>
            <person name="Hayashi T."/>
            <person name="Toyoda A."/>
            <person name="Oliveira C."/>
            <person name="Osipova E."/>
            <person name="Leigh N.D."/>
            <person name="Simon A."/>
            <person name="Yun M.H."/>
        </authorList>
    </citation>
    <scope>NUCLEOTIDE SEQUENCE</scope>
    <source>
        <strain evidence="2">20211129_DDA</strain>
        <tissue evidence="2">Liver</tissue>
    </source>
</reference>
<keyword evidence="3" id="KW-1185">Reference proteome</keyword>
<name>A0AAV7SP53_PLEWA</name>
<evidence type="ECO:0000313" key="3">
    <source>
        <dbReference type="Proteomes" id="UP001066276"/>
    </source>
</evidence>
<accession>A0AAV7SP53</accession>
<gene>
    <name evidence="2" type="ORF">NDU88_006303</name>
</gene>
<sequence>MLRLLLQAPGWCSASPASSSAAPSSARAQCPCPLPPGRPQLPAAIPSAQKPSAERVAAAREPERSLPVPARVGREDVRPLAAPGGRDCGRTEDAPLRLLPRNRQRAGALSAGRGRSRRGGGGGGTAPTRGLEEKPQHEVPGADSDRGLLHLFIYTEFSLHLDETIQVAG</sequence>
<comment type="caution">
    <text evidence="2">The sequence shown here is derived from an EMBL/GenBank/DDBJ whole genome shotgun (WGS) entry which is preliminary data.</text>
</comment>